<sequence length="234" mass="24550">MAVVFIASALVMFFAVVGIDPAKSWQAFAGVGTRRIHAASTLLAVVAVKSSLFQAFVNVLTGPAIPLVASVALAGILGLEVDAGCIHVTIMAPTTVVNAWTKHAAFPRHAEPLRFGACQSWACLLVNPTACHLSVAAVALHTLLCHLLSVVIENLFQKTALEAAGAAFSWLENGVLAGWRGAADWPALHFSLSTGANITVLLPNRAIGPDRTVDSAALLAFALFNRSYPLFSLN</sequence>
<dbReference type="AlphaFoldDB" id="A0A6B0V514"/>
<feature type="signal peptide" evidence="1">
    <location>
        <begin position="1"/>
        <end position="24"/>
    </location>
</feature>
<proteinExistence type="predicted"/>
<dbReference type="EMBL" id="GIFC01014811">
    <property type="protein sequence ID" value="MXU96894.1"/>
    <property type="molecule type" value="Transcribed_RNA"/>
</dbReference>
<name>A0A6B0V514_IXORI</name>
<evidence type="ECO:0000256" key="1">
    <source>
        <dbReference type="SAM" id="SignalP"/>
    </source>
</evidence>
<protein>
    <submittedName>
        <fullName evidence="2">Putative secreted protein</fullName>
    </submittedName>
</protein>
<keyword evidence="1" id="KW-0732">Signal</keyword>
<feature type="chain" id="PRO_5025513684" evidence="1">
    <location>
        <begin position="25"/>
        <end position="234"/>
    </location>
</feature>
<accession>A0A6B0V514</accession>
<organism evidence="2">
    <name type="scientific">Ixodes ricinus</name>
    <name type="common">Common tick</name>
    <name type="synonym">Acarus ricinus</name>
    <dbReference type="NCBI Taxonomy" id="34613"/>
    <lineage>
        <taxon>Eukaryota</taxon>
        <taxon>Metazoa</taxon>
        <taxon>Ecdysozoa</taxon>
        <taxon>Arthropoda</taxon>
        <taxon>Chelicerata</taxon>
        <taxon>Arachnida</taxon>
        <taxon>Acari</taxon>
        <taxon>Parasitiformes</taxon>
        <taxon>Ixodida</taxon>
        <taxon>Ixodoidea</taxon>
        <taxon>Ixodidae</taxon>
        <taxon>Ixodinae</taxon>
        <taxon>Ixodes</taxon>
    </lineage>
</organism>
<reference evidence="2" key="1">
    <citation type="submission" date="2019-12" db="EMBL/GenBank/DDBJ databases">
        <title>An insight into the sialome of adult female Ixodes ricinus ticks feeding for 6 days.</title>
        <authorList>
            <person name="Perner J."/>
            <person name="Ribeiro J.M.C."/>
        </authorList>
    </citation>
    <scope>NUCLEOTIDE SEQUENCE</scope>
    <source>
        <strain evidence="2">Semi-engorged</strain>
        <tissue evidence="2">Salivary glands</tissue>
    </source>
</reference>
<evidence type="ECO:0000313" key="2">
    <source>
        <dbReference type="EMBL" id="MXU96894.1"/>
    </source>
</evidence>